<feature type="coiled-coil region" evidence="1">
    <location>
        <begin position="571"/>
        <end position="603"/>
    </location>
</feature>
<sequence length="614" mass="68760">MFTLKLLRKIGKILRGGATTREIMLGFMLGMIWGLIPGFNLAQFLMLFLVLLLNANFGFMLMGLLAGTLACYGLSTLTFEIGYVLISSLQGLFTSLHNTAVIAWVGLDSYCLVGGVPLGIIVGGAIGLFLGKTVVSLRERMFKLEASDRMQELNDKLWVKILLFVAFGGKLPSQEDQEDKKHPFFRPMGLGLVIVVGLVVFAAEFFLMESIMKSQLEKQLTRANGAEVNIADLKFSMGQGSLTIQGLEVTDSSDLSKNSVQIKDIALDLQMSDLLRSRAVVELLKVDIVEFGMVRASPGKDYDSKSKKEEEPPKEQEKDKEGEFDLNTYLNKAEEYKRFYDKVKEYLKNKEQSAEAKAENKPVKITKEDLRKKAEKLGFLNLRARELYQNVAAWHVKQTSVSNIKTDSRSYTMEISDMSSHPVIVGKPVLVNLGDGKNIEANSTLNVHQLNAQNSLKVKVTDLKRKEDIDFGEDTAAILRDGDMSFDLEGTFSAKEINLPFMLKLRNLNVDVRPGKKVLGLKEEDAEMVLNAMESLDVKGEFLGSWDKPKLKIDYDLLMERVQKALVESGKKLAKQKIDEEKKKAEEKVRKKADEKIEKAKEKLDGKLKGLFGK</sequence>
<keyword evidence="1" id="KW-0175">Coiled coil</keyword>
<keyword evidence="3" id="KW-0812">Transmembrane</keyword>
<gene>
    <name evidence="4" type="ORF">LNTAR_12566</name>
</gene>
<dbReference type="STRING" id="313628.LNTAR_12566"/>
<evidence type="ECO:0000313" key="4">
    <source>
        <dbReference type="EMBL" id="EDM28188.1"/>
    </source>
</evidence>
<keyword evidence="3" id="KW-1133">Transmembrane helix</keyword>
<evidence type="ECO:0000313" key="5">
    <source>
        <dbReference type="Proteomes" id="UP000004947"/>
    </source>
</evidence>
<feature type="transmembrane region" description="Helical" evidence="3">
    <location>
        <begin position="112"/>
        <end position="137"/>
    </location>
</feature>
<dbReference type="OrthoDB" id="5603519at2"/>
<dbReference type="RefSeq" id="WP_007278180.1">
    <property type="nucleotide sequence ID" value="NZ_ABCK01000006.1"/>
</dbReference>
<comment type="caution">
    <text evidence="4">The sequence shown here is derived from an EMBL/GenBank/DDBJ whole genome shotgun (WGS) entry which is preliminary data.</text>
</comment>
<evidence type="ECO:0000256" key="1">
    <source>
        <dbReference type="SAM" id="Coils"/>
    </source>
</evidence>
<organism evidence="4 5">
    <name type="scientific">Lentisphaera araneosa HTCC2155</name>
    <dbReference type="NCBI Taxonomy" id="313628"/>
    <lineage>
        <taxon>Bacteria</taxon>
        <taxon>Pseudomonadati</taxon>
        <taxon>Lentisphaerota</taxon>
        <taxon>Lentisphaeria</taxon>
        <taxon>Lentisphaerales</taxon>
        <taxon>Lentisphaeraceae</taxon>
        <taxon>Lentisphaera</taxon>
    </lineage>
</organism>
<feature type="transmembrane region" description="Helical" evidence="3">
    <location>
        <begin position="185"/>
        <end position="208"/>
    </location>
</feature>
<keyword evidence="5" id="KW-1185">Reference proteome</keyword>
<evidence type="ECO:0000256" key="2">
    <source>
        <dbReference type="SAM" id="MobiDB-lite"/>
    </source>
</evidence>
<reference evidence="4 5" key="1">
    <citation type="journal article" date="2010" name="J. Bacteriol.">
        <title>Genome sequence of Lentisphaera araneosa HTCC2155T, the type species of the order Lentisphaerales in the phylum Lentisphaerae.</title>
        <authorList>
            <person name="Thrash J.C."/>
            <person name="Cho J.C."/>
            <person name="Vergin K.L."/>
            <person name="Morris R.M."/>
            <person name="Giovannoni S.J."/>
        </authorList>
    </citation>
    <scope>NUCLEOTIDE SEQUENCE [LARGE SCALE GENOMIC DNA]</scope>
    <source>
        <strain evidence="4 5">HTCC2155</strain>
    </source>
</reference>
<protein>
    <submittedName>
        <fullName evidence="4">Hypothetical membrane protein</fullName>
    </submittedName>
</protein>
<keyword evidence="3" id="KW-0472">Membrane</keyword>
<feature type="transmembrane region" description="Helical" evidence="3">
    <location>
        <begin position="81"/>
        <end position="106"/>
    </location>
</feature>
<feature type="compositionally biased region" description="Basic and acidic residues" evidence="2">
    <location>
        <begin position="299"/>
        <end position="323"/>
    </location>
</feature>
<proteinExistence type="predicted"/>
<evidence type="ECO:0000256" key="3">
    <source>
        <dbReference type="SAM" id="Phobius"/>
    </source>
</evidence>
<dbReference type="EMBL" id="ABCK01000006">
    <property type="protein sequence ID" value="EDM28188.1"/>
    <property type="molecule type" value="Genomic_DNA"/>
</dbReference>
<dbReference type="AlphaFoldDB" id="A6DJW4"/>
<dbReference type="eggNOG" id="COG0815">
    <property type="taxonomic scope" value="Bacteria"/>
</dbReference>
<name>A6DJW4_9BACT</name>
<feature type="transmembrane region" description="Helical" evidence="3">
    <location>
        <begin position="21"/>
        <end position="39"/>
    </location>
</feature>
<dbReference type="Proteomes" id="UP000004947">
    <property type="component" value="Unassembled WGS sequence"/>
</dbReference>
<accession>A6DJW4</accession>
<feature type="transmembrane region" description="Helical" evidence="3">
    <location>
        <begin position="45"/>
        <end position="74"/>
    </location>
</feature>
<feature type="region of interest" description="Disordered" evidence="2">
    <location>
        <begin position="299"/>
        <end position="324"/>
    </location>
</feature>